<reference evidence="2 3" key="1">
    <citation type="submission" date="2017-03" db="EMBL/GenBank/DDBJ databases">
        <title>Genomes of endolithic fungi from Antarctica.</title>
        <authorList>
            <person name="Coleine C."/>
            <person name="Masonjones S."/>
            <person name="Stajich J.E."/>
        </authorList>
    </citation>
    <scope>NUCLEOTIDE SEQUENCE [LARGE SCALE GENOMIC DNA]</scope>
    <source>
        <strain evidence="2 3">CCFEE 5184</strain>
    </source>
</reference>
<feature type="compositionally biased region" description="Basic and acidic residues" evidence="1">
    <location>
        <begin position="258"/>
        <end position="269"/>
    </location>
</feature>
<evidence type="ECO:0000256" key="1">
    <source>
        <dbReference type="SAM" id="MobiDB-lite"/>
    </source>
</evidence>
<feature type="compositionally biased region" description="Basic and acidic residues" evidence="1">
    <location>
        <begin position="217"/>
        <end position="249"/>
    </location>
</feature>
<dbReference type="Proteomes" id="UP000309340">
    <property type="component" value="Unassembled WGS sequence"/>
</dbReference>
<organism evidence="2 3">
    <name type="scientific">Friedmanniomyces simplex</name>
    <dbReference type="NCBI Taxonomy" id="329884"/>
    <lineage>
        <taxon>Eukaryota</taxon>
        <taxon>Fungi</taxon>
        <taxon>Dikarya</taxon>
        <taxon>Ascomycota</taxon>
        <taxon>Pezizomycotina</taxon>
        <taxon>Dothideomycetes</taxon>
        <taxon>Dothideomycetidae</taxon>
        <taxon>Mycosphaerellales</taxon>
        <taxon>Teratosphaeriaceae</taxon>
        <taxon>Friedmanniomyces</taxon>
    </lineage>
</organism>
<evidence type="ECO:0000313" key="2">
    <source>
        <dbReference type="EMBL" id="TKA68391.1"/>
    </source>
</evidence>
<protein>
    <submittedName>
        <fullName evidence="2">Uncharacterized protein</fullName>
    </submittedName>
</protein>
<dbReference type="AlphaFoldDB" id="A0A4U0WYB6"/>
<accession>A0A4U0WYB6</accession>
<feature type="compositionally biased region" description="Low complexity" evidence="1">
    <location>
        <begin position="204"/>
        <end position="215"/>
    </location>
</feature>
<sequence length="269" mass="30235">MSANGTNDPQSHSKFLTHVTSYPVVNSSIETFKSHPYGKQALELADGAYKRFGRPVEPYLEGPYAYAKPYVAKADELADSGLQRVDGRFPIVREDTDKVIETGRGYVFWPWKYVYGTYSDEYRKTASHDHKNPNAAGLITLVKALLSTELKIASDFFQFVTDFLGPRYEEQKNKGSHYIRQGQETAQQYKEAGRSTLLDYQQMGQQKGEEMGAQGREMVEQIREGAEQGKGQMREGGEQVKGQAKETKKQVKGQAQQGKEEVRARGGSK</sequence>
<dbReference type="OrthoDB" id="376826at2759"/>
<dbReference type="EMBL" id="NAJQ01000511">
    <property type="protein sequence ID" value="TKA68391.1"/>
    <property type="molecule type" value="Genomic_DNA"/>
</dbReference>
<feature type="region of interest" description="Disordered" evidence="1">
    <location>
        <begin position="204"/>
        <end position="269"/>
    </location>
</feature>
<comment type="caution">
    <text evidence="2">The sequence shown here is derived from an EMBL/GenBank/DDBJ whole genome shotgun (WGS) entry which is preliminary data.</text>
</comment>
<name>A0A4U0WYB6_9PEZI</name>
<keyword evidence="3" id="KW-1185">Reference proteome</keyword>
<gene>
    <name evidence="2" type="ORF">B0A55_08927</name>
</gene>
<proteinExistence type="predicted"/>
<evidence type="ECO:0000313" key="3">
    <source>
        <dbReference type="Proteomes" id="UP000309340"/>
    </source>
</evidence>